<dbReference type="Pfam" id="PF08238">
    <property type="entry name" value="Sel1"/>
    <property type="match status" value="4"/>
</dbReference>
<dbReference type="HOGENOM" id="CLU_000288_36_7_6"/>
<name>N8QH57_9GAMM</name>
<gene>
    <name evidence="3" type="ORF">F994_00209</name>
</gene>
<feature type="chain" id="PRO_5004130542" description="Sel1 repeat family protein" evidence="2">
    <location>
        <begin position="21"/>
        <end position="261"/>
    </location>
</feature>
<accession>N8QH57</accession>
<dbReference type="SUPFAM" id="SSF81901">
    <property type="entry name" value="HCP-like"/>
    <property type="match status" value="1"/>
</dbReference>
<keyword evidence="2" id="KW-0732">Signal</keyword>
<dbReference type="RefSeq" id="WP_004650441.1">
    <property type="nucleotide sequence ID" value="NZ_KB849175.1"/>
</dbReference>
<dbReference type="InterPro" id="IPR006597">
    <property type="entry name" value="Sel1-like"/>
</dbReference>
<dbReference type="InterPro" id="IPR011990">
    <property type="entry name" value="TPR-like_helical_dom_sf"/>
</dbReference>
<evidence type="ECO:0000256" key="2">
    <source>
        <dbReference type="SAM" id="SignalP"/>
    </source>
</evidence>
<comment type="caution">
    <text evidence="3">The sequence shown here is derived from an EMBL/GenBank/DDBJ whole genome shotgun (WGS) entry which is preliminary data.</text>
</comment>
<dbReference type="SMART" id="SM00671">
    <property type="entry name" value="SEL1"/>
    <property type="match status" value="4"/>
</dbReference>
<dbReference type="PANTHER" id="PTHR11102:SF160">
    <property type="entry name" value="ERAD-ASSOCIATED E3 UBIQUITIN-PROTEIN LIGASE COMPONENT HRD3"/>
    <property type="match status" value="1"/>
</dbReference>
<dbReference type="PANTHER" id="PTHR11102">
    <property type="entry name" value="SEL-1-LIKE PROTEIN"/>
    <property type="match status" value="1"/>
</dbReference>
<dbReference type="Proteomes" id="UP000013086">
    <property type="component" value="Unassembled WGS sequence"/>
</dbReference>
<protein>
    <recommendedName>
        <fullName evidence="5">Sel1 repeat family protein</fullName>
    </recommendedName>
</protein>
<reference evidence="3 4" key="1">
    <citation type="submission" date="2013-02" db="EMBL/GenBank/DDBJ databases">
        <title>The Genome Sequence of Acinetobacter sp. ANC 3994.</title>
        <authorList>
            <consortium name="The Broad Institute Genome Sequencing Platform"/>
            <consortium name="The Broad Institute Genome Sequencing Center for Infectious Disease"/>
            <person name="Cerqueira G."/>
            <person name="Feldgarden M."/>
            <person name="Courvalin P."/>
            <person name="Perichon B."/>
            <person name="Grillot-Courvalin C."/>
            <person name="Clermont D."/>
            <person name="Rocha E."/>
            <person name="Yoon E.-J."/>
            <person name="Nemec A."/>
            <person name="Walker B."/>
            <person name="Young S.K."/>
            <person name="Zeng Q."/>
            <person name="Gargeya S."/>
            <person name="Fitzgerald M."/>
            <person name="Haas B."/>
            <person name="Abouelleil A."/>
            <person name="Alvarado L."/>
            <person name="Arachchi H.M."/>
            <person name="Berlin A.M."/>
            <person name="Chapman S.B."/>
            <person name="Dewar J."/>
            <person name="Goldberg J."/>
            <person name="Griggs A."/>
            <person name="Gujja S."/>
            <person name="Hansen M."/>
            <person name="Howarth C."/>
            <person name="Imamovic A."/>
            <person name="Larimer J."/>
            <person name="McCowan C."/>
            <person name="Murphy C."/>
            <person name="Neiman D."/>
            <person name="Pearson M."/>
            <person name="Priest M."/>
            <person name="Roberts A."/>
            <person name="Saif S."/>
            <person name="Shea T."/>
            <person name="Sisk P."/>
            <person name="Sykes S."/>
            <person name="Wortman J."/>
            <person name="Nusbaum C."/>
            <person name="Birren B."/>
        </authorList>
    </citation>
    <scope>NUCLEOTIDE SEQUENCE [LARGE SCALE GENOMIC DNA]</scope>
    <source>
        <strain evidence="3 4">ANC 3994</strain>
    </source>
</reference>
<evidence type="ECO:0008006" key="5">
    <source>
        <dbReference type="Google" id="ProtNLM"/>
    </source>
</evidence>
<organism evidence="3 4">
    <name type="scientific">Acinetobacter bohemicus ANC 3994</name>
    <dbReference type="NCBI Taxonomy" id="1217715"/>
    <lineage>
        <taxon>Bacteria</taxon>
        <taxon>Pseudomonadati</taxon>
        <taxon>Pseudomonadota</taxon>
        <taxon>Gammaproteobacteria</taxon>
        <taxon>Moraxellales</taxon>
        <taxon>Moraxellaceae</taxon>
        <taxon>Acinetobacter</taxon>
    </lineage>
</organism>
<evidence type="ECO:0000313" key="4">
    <source>
        <dbReference type="Proteomes" id="UP000013086"/>
    </source>
</evidence>
<dbReference type="eggNOG" id="COG0790">
    <property type="taxonomic scope" value="Bacteria"/>
</dbReference>
<dbReference type="PATRIC" id="fig|1217715.3.peg.193"/>
<feature type="signal peptide" evidence="2">
    <location>
        <begin position="1"/>
        <end position="20"/>
    </location>
</feature>
<feature type="region of interest" description="Disordered" evidence="1">
    <location>
        <begin position="241"/>
        <end position="261"/>
    </location>
</feature>
<dbReference type="OrthoDB" id="9792653at2"/>
<dbReference type="AlphaFoldDB" id="N8QH57"/>
<proteinExistence type="predicted"/>
<sequence length="261" mass="29599">MKNYYKNTILSLCISLSLLTACSSPEQRTFKTALISAKKGDAIAQMKVADFYFAGIGTEKNIQESVNWYSKAAQQANTQAFSWLMEQAYNGNETAVQVIHDMQNKGNIFLAHWILDVAKKTHDPSAQYTVGWMYDTGKGLIKDSHQAQIWYEKAAKQNNVLAIKALGNQHYFSEIEQSSNEKAREYLTYAAEKGKDTDAAMKMAHYYHYDVRDGNMARQWYVKAGALGDADYQRMADTYEEWQNTGPLQPNEAPADSQHEE</sequence>
<dbReference type="InterPro" id="IPR050767">
    <property type="entry name" value="Sel1_AlgK"/>
</dbReference>
<dbReference type="Gene3D" id="1.25.40.10">
    <property type="entry name" value="Tetratricopeptide repeat domain"/>
    <property type="match status" value="1"/>
</dbReference>
<dbReference type="EMBL" id="APOH01000008">
    <property type="protein sequence ID" value="ENU21217.1"/>
    <property type="molecule type" value="Genomic_DNA"/>
</dbReference>
<evidence type="ECO:0000313" key="3">
    <source>
        <dbReference type="EMBL" id="ENU21217.1"/>
    </source>
</evidence>
<evidence type="ECO:0000256" key="1">
    <source>
        <dbReference type="SAM" id="MobiDB-lite"/>
    </source>
</evidence>
<dbReference type="PROSITE" id="PS51257">
    <property type="entry name" value="PROKAR_LIPOPROTEIN"/>
    <property type="match status" value="1"/>
</dbReference>